<dbReference type="Gene3D" id="3.40.190.10">
    <property type="entry name" value="Periplasmic binding protein-like II"/>
    <property type="match status" value="2"/>
</dbReference>
<comment type="similarity">
    <text evidence="1">Belongs to the bacterial solute-binding protein 3 family.</text>
</comment>
<dbReference type="Proteomes" id="UP001234343">
    <property type="component" value="Unassembled WGS sequence"/>
</dbReference>
<feature type="signal peptide" evidence="3">
    <location>
        <begin position="1"/>
        <end position="27"/>
    </location>
</feature>
<feature type="domain" description="Solute-binding protein family 3/N-terminal" evidence="4">
    <location>
        <begin position="30"/>
        <end position="251"/>
    </location>
</feature>
<dbReference type="InterPro" id="IPR001638">
    <property type="entry name" value="Solute-binding_3/MltF_N"/>
</dbReference>
<feature type="chain" id="PRO_5045054788" evidence="3">
    <location>
        <begin position="28"/>
        <end position="257"/>
    </location>
</feature>
<sequence>MTIRHGLRLLQWCISAVIFLCAAATHAQQTLSVVVGYHKPPYVFGANDTGVELDIVRHIFKPLGYEIQPIYVPFGRTPSELRNQRADIGLTLNKWHDINQEWLTEPYIAYQNFAISLTKNNVEVSRIADLNSYSVVAFQSATIVLGPEYANAVKGRENYLELPEQQRQVTLLLRGNLEVAVLDQNIFRYFYSIAEPELQGQAITYHSLFPKSPYAAAIPDVELREYFNQRLTTMFANGSYQALLDKYQLVDILHSAN</sequence>
<evidence type="ECO:0000256" key="2">
    <source>
        <dbReference type="ARBA" id="ARBA00022729"/>
    </source>
</evidence>
<evidence type="ECO:0000256" key="3">
    <source>
        <dbReference type="SAM" id="SignalP"/>
    </source>
</evidence>
<keyword evidence="2 3" id="KW-0732">Signal</keyword>
<comment type="caution">
    <text evidence="5">The sequence shown here is derived from an EMBL/GenBank/DDBJ whole genome shotgun (WGS) entry which is preliminary data.</text>
</comment>
<dbReference type="RefSeq" id="WP_289367026.1">
    <property type="nucleotide sequence ID" value="NZ_JAUCBP010000013.1"/>
</dbReference>
<proteinExistence type="inferred from homology"/>
<evidence type="ECO:0000313" key="6">
    <source>
        <dbReference type="Proteomes" id="UP001234343"/>
    </source>
</evidence>
<evidence type="ECO:0000256" key="1">
    <source>
        <dbReference type="ARBA" id="ARBA00010333"/>
    </source>
</evidence>
<evidence type="ECO:0000259" key="4">
    <source>
        <dbReference type="SMART" id="SM00062"/>
    </source>
</evidence>
<accession>A0ABT7T192</accession>
<dbReference type="EMBL" id="JAUCBP010000013">
    <property type="protein sequence ID" value="MDM7862213.1"/>
    <property type="molecule type" value="Genomic_DNA"/>
</dbReference>
<evidence type="ECO:0000313" key="5">
    <source>
        <dbReference type="EMBL" id="MDM7862213.1"/>
    </source>
</evidence>
<keyword evidence="6" id="KW-1185">Reference proteome</keyword>
<reference evidence="5 6" key="1">
    <citation type="submission" date="2023-06" db="EMBL/GenBank/DDBJ databases">
        <title>Alteromonas sp. ASW11-36 isolated from intertidal sand.</title>
        <authorList>
            <person name="Li Y."/>
        </authorList>
    </citation>
    <scope>NUCLEOTIDE SEQUENCE [LARGE SCALE GENOMIC DNA]</scope>
    <source>
        <strain evidence="5 6">ASW11-36</strain>
    </source>
</reference>
<dbReference type="SUPFAM" id="SSF53850">
    <property type="entry name" value="Periplasmic binding protein-like II"/>
    <property type="match status" value="1"/>
</dbReference>
<dbReference type="SMART" id="SM00062">
    <property type="entry name" value="PBPb"/>
    <property type="match status" value="1"/>
</dbReference>
<dbReference type="Pfam" id="PF00497">
    <property type="entry name" value="SBP_bac_3"/>
    <property type="match status" value="1"/>
</dbReference>
<protein>
    <submittedName>
        <fullName evidence="5">Transporter substrate-binding domain-containing protein</fullName>
    </submittedName>
</protein>
<dbReference type="PANTHER" id="PTHR35936">
    <property type="entry name" value="MEMBRANE-BOUND LYTIC MUREIN TRANSGLYCOSYLASE F"/>
    <property type="match status" value="1"/>
</dbReference>
<organism evidence="5 6">
    <name type="scientific">Alteromonas arenosi</name>
    <dbReference type="NCBI Taxonomy" id="3055817"/>
    <lineage>
        <taxon>Bacteria</taxon>
        <taxon>Pseudomonadati</taxon>
        <taxon>Pseudomonadota</taxon>
        <taxon>Gammaproteobacteria</taxon>
        <taxon>Alteromonadales</taxon>
        <taxon>Alteromonadaceae</taxon>
        <taxon>Alteromonas/Salinimonas group</taxon>
        <taxon>Alteromonas</taxon>
    </lineage>
</organism>
<name>A0ABT7T192_9ALTE</name>
<dbReference type="PANTHER" id="PTHR35936:SF19">
    <property type="entry name" value="AMINO-ACID-BINDING PROTEIN YXEM-RELATED"/>
    <property type="match status" value="1"/>
</dbReference>
<gene>
    <name evidence="5" type="ORF">QTP81_16525</name>
</gene>